<dbReference type="Pfam" id="PF25209">
    <property type="entry name" value="Phage_capsid_4"/>
    <property type="match status" value="1"/>
</dbReference>
<dbReference type="NCBIfam" id="TIGR04387">
    <property type="entry name" value="capsid_maj_N4"/>
    <property type="match status" value="1"/>
</dbReference>
<evidence type="ECO:0000313" key="1">
    <source>
        <dbReference type="EMBL" id="DAF64061.1"/>
    </source>
</evidence>
<reference evidence="1" key="1">
    <citation type="journal article" date="2021" name="Proc. Natl. Acad. Sci. U.S.A.">
        <title>A Catalog of Tens of Thousands of Viruses from Human Metagenomes Reveals Hidden Associations with Chronic Diseases.</title>
        <authorList>
            <person name="Tisza M.J."/>
            <person name="Buck C.B."/>
        </authorList>
    </citation>
    <scope>NUCLEOTIDE SEQUENCE</scope>
    <source>
        <strain evidence="1">CtS6V7</strain>
    </source>
</reference>
<proteinExistence type="predicted"/>
<dbReference type="EMBL" id="BK032849">
    <property type="protein sequence ID" value="DAF64061.1"/>
    <property type="molecule type" value="Genomic_DNA"/>
</dbReference>
<protein>
    <submittedName>
        <fullName evidence="1">Major capsid protein</fullName>
    </submittedName>
</protein>
<organism evidence="1">
    <name type="scientific">Podoviridae sp. ctS6V7</name>
    <dbReference type="NCBI Taxonomy" id="2827735"/>
    <lineage>
        <taxon>Viruses</taxon>
        <taxon>Duplodnaviria</taxon>
        <taxon>Heunggongvirae</taxon>
        <taxon>Uroviricota</taxon>
        <taxon>Caudoviricetes</taxon>
    </lineage>
</organism>
<sequence length="344" mass="37922">MRLAETKTNVLDLLYLEALQFPDPTPMNLTTSTASDNDLSPSNNKTFYDKNLIRLVGPSLIHDQFGKKVNIPKNHGKTMEFRGFEPLAKATTPLTEGQTPNGKKLDMFTVTTTLKQYGDYVALSDLLEMTAIDNHVLEAQDKLGDQAGRTLDTVTREVINAGNNVQYAEGQVSSRATLTSAHKLTPKAIAMAVRTLKKYNAPKINGKYVGIISQDVAFDLEQTQEYKDLFRYTDNASFKNGYLFDLSGVEFYETSEAKKWINAGASSVDVYSTLICGKDAFAVTSLEGEGLETIVKQRGSAGSSDPLNQRSTVGWKALKAVAILTNQYMVRIETASTYNEHEAN</sequence>
<accession>A0A8S5TL94</accession>
<name>A0A8S5TL94_9CAUD</name>